<dbReference type="GO" id="GO:0035613">
    <property type="term" value="F:RNA stem-loop binding"/>
    <property type="evidence" value="ECO:0007669"/>
    <property type="project" value="TreeGrafter"/>
</dbReference>
<gene>
    <name evidence="10" type="primary">Ervk8_5</name>
    <name evidence="10" type="ORF">PELURI_R15670</name>
</gene>
<evidence type="ECO:0000256" key="6">
    <source>
        <dbReference type="ARBA" id="ARBA00022801"/>
    </source>
</evidence>
<evidence type="ECO:0000256" key="2">
    <source>
        <dbReference type="ARBA" id="ARBA00022695"/>
    </source>
</evidence>
<keyword evidence="11" id="KW-1185">Reference proteome</keyword>
<dbReference type="SUPFAM" id="SSF46919">
    <property type="entry name" value="N-terminal Zn binding domain of HIV integrase"/>
    <property type="match status" value="1"/>
</dbReference>
<evidence type="ECO:0000256" key="3">
    <source>
        <dbReference type="ARBA" id="ARBA00022722"/>
    </source>
</evidence>
<keyword evidence="4" id="KW-0479">Metal-binding</keyword>
<dbReference type="InterPro" id="IPR017856">
    <property type="entry name" value="Integrase-like_N"/>
</dbReference>
<feature type="non-terminal residue" evidence="10">
    <location>
        <position position="50"/>
    </location>
</feature>
<dbReference type="GO" id="GO:0004519">
    <property type="term" value="F:endonuclease activity"/>
    <property type="evidence" value="ECO:0007669"/>
    <property type="project" value="UniProtKB-KW"/>
</dbReference>
<accession>A0A7L3CPF5</accession>
<dbReference type="Gene3D" id="1.10.10.200">
    <property type="match status" value="1"/>
</dbReference>
<keyword evidence="8" id="KW-0862">Zinc</keyword>
<name>A0A7L3CPF5_PELUR</name>
<dbReference type="AlphaFoldDB" id="A0A7L3CPF5"/>
<keyword evidence="3" id="KW-0540">Nuclease</keyword>
<evidence type="ECO:0000313" key="11">
    <source>
        <dbReference type="Proteomes" id="UP000555367"/>
    </source>
</evidence>
<evidence type="ECO:0000259" key="9">
    <source>
        <dbReference type="PROSITE" id="PS50876"/>
    </source>
</evidence>
<feature type="non-terminal residue" evidence="10">
    <location>
        <position position="1"/>
    </location>
</feature>
<dbReference type="GO" id="GO:0003964">
    <property type="term" value="F:RNA-directed DNA polymerase activity"/>
    <property type="evidence" value="ECO:0007669"/>
    <property type="project" value="UniProtKB-KW"/>
</dbReference>
<evidence type="ECO:0000256" key="8">
    <source>
        <dbReference type="PROSITE-ProRule" id="PRU00450"/>
    </source>
</evidence>
<keyword evidence="6" id="KW-0378">Hydrolase</keyword>
<sequence>KISHQLFHQNAPGLVRQFHLTREQARAIVATCPQCQSHQLPSMSLGTNPR</sequence>
<dbReference type="PANTHER" id="PTHR41694:SF3">
    <property type="entry name" value="RNA-DIRECTED DNA POLYMERASE-RELATED"/>
    <property type="match status" value="1"/>
</dbReference>
<comment type="caution">
    <text evidence="10">The sequence shown here is derived from an EMBL/GenBank/DDBJ whole genome shotgun (WGS) entry which is preliminary data.</text>
</comment>
<feature type="domain" description="Integrase-type" evidence="9">
    <location>
        <begin position="1"/>
        <end position="36"/>
    </location>
</feature>
<dbReference type="GO" id="GO:0016787">
    <property type="term" value="F:hydrolase activity"/>
    <property type="evidence" value="ECO:0007669"/>
    <property type="project" value="UniProtKB-KW"/>
</dbReference>
<keyword evidence="2" id="KW-0548">Nucleotidyltransferase</keyword>
<keyword evidence="7" id="KW-0695">RNA-directed DNA polymerase</keyword>
<keyword evidence="8" id="KW-0863">Zinc-finger</keyword>
<protein>
    <submittedName>
        <fullName evidence="10">POK8 protein</fullName>
    </submittedName>
</protein>
<evidence type="ECO:0000256" key="1">
    <source>
        <dbReference type="ARBA" id="ARBA00022679"/>
    </source>
</evidence>
<evidence type="ECO:0000256" key="4">
    <source>
        <dbReference type="ARBA" id="ARBA00022723"/>
    </source>
</evidence>
<keyword evidence="1" id="KW-0808">Transferase</keyword>
<dbReference type="GO" id="GO:0008270">
    <property type="term" value="F:zinc ion binding"/>
    <property type="evidence" value="ECO:0007669"/>
    <property type="project" value="UniProtKB-KW"/>
</dbReference>
<dbReference type="OrthoDB" id="9381447at2759"/>
<organism evidence="10 11">
    <name type="scientific">Pelecanoides urinatrix</name>
    <name type="common">Common diving petrel</name>
    <name type="synonym">Procellaria urinatrix</name>
    <dbReference type="NCBI Taxonomy" id="37079"/>
    <lineage>
        <taxon>Eukaryota</taxon>
        <taxon>Metazoa</taxon>
        <taxon>Chordata</taxon>
        <taxon>Craniata</taxon>
        <taxon>Vertebrata</taxon>
        <taxon>Euteleostomi</taxon>
        <taxon>Archelosauria</taxon>
        <taxon>Archosauria</taxon>
        <taxon>Dinosauria</taxon>
        <taxon>Saurischia</taxon>
        <taxon>Theropoda</taxon>
        <taxon>Coelurosauria</taxon>
        <taxon>Aves</taxon>
        <taxon>Neognathae</taxon>
        <taxon>Neoaves</taxon>
        <taxon>Aequornithes</taxon>
        <taxon>Procellariiformes</taxon>
        <taxon>Procellariidae</taxon>
        <taxon>Pelecanoides</taxon>
    </lineage>
</organism>
<evidence type="ECO:0000313" key="10">
    <source>
        <dbReference type="EMBL" id="NXT45341.1"/>
    </source>
</evidence>
<evidence type="ECO:0000256" key="5">
    <source>
        <dbReference type="ARBA" id="ARBA00022759"/>
    </source>
</evidence>
<dbReference type="EMBL" id="VZTQ01040770">
    <property type="protein sequence ID" value="NXT45341.1"/>
    <property type="molecule type" value="Genomic_DNA"/>
</dbReference>
<dbReference type="InterPro" id="IPR003308">
    <property type="entry name" value="Integrase_Zn-bd_dom_N"/>
</dbReference>
<dbReference type="PROSITE" id="PS50876">
    <property type="entry name" value="ZF_INTEGRASE"/>
    <property type="match status" value="1"/>
</dbReference>
<dbReference type="PANTHER" id="PTHR41694">
    <property type="entry name" value="ENDOGENOUS RETROVIRUS GROUP K MEMBER POL PROTEIN"/>
    <property type="match status" value="1"/>
</dbReference>
<dbReference type="Pfam" id="PF02022">
    <property type="entry name" value="Integrase_Zn"/>
    <property type="match status" value="1"/>
</dbReference>
<keyword evidence="5" id="KW-0255">Endonuclease</keyword>
<evidence type="ECO:0000256" key="7">
    <source>
        <dbReference type="ARBA" id="ARBA00022918"/>
    </source>
</evidence>
<proteinExistence type="predicted"/>
<reference evidence="10 11" key="1">
    <citation type="submission" date="2019-09" db="EMBL/GenBank/DDBJ databases">
        <title>Bird 10,000 Genomes (B10K) Project - Family phase.</title>
        <authorList>
            <person name="Zhang G."/>
        </authorList>
    </citation>
    <scope>NUCLEOTIDE SEQUENCE [LARGE SCALE GENOMIC DNA]</scope>
    <source>
        <strain evidence="10">B10K-DU-012-45</strain>
    </source>
</reference>
<dbReference type="Proteomes" id="UP000555367">
    <property type="component" value="Unassembled WGS sequence"/>
</dbReference>